<dbReference type="InterPro" id="IPR013249">
    <property type="entry name" value="RNA_pol_sigma70_r4_t2"/>
</dbReference>
<dbReference type="InterPro" id="IPR036388">
    <property type="entry name" value="WH-like_DNA-bd_sf"/>
</dbReference>
<dbReference type="EMBL" id="CP000750">
    <property type="protein sequence ID" value="ABS04571.1"/>
    <property type="molecule type" value="Genomic_DNA"/>
</dbReference>
<evidence type="ECO:0000259" key="8">
    <source>
        <dbReference type="Pfam" id="PF04542"/>
    </source>
</evidence>
<feature type="domain" description="RNA polymerase sigma-70 region 2" evidence="8">
    <location>
        <begin position="46"/>
        <end position="110"/>
    </location>
</feature>
<dbReference type="Gene3D" id="1.10.10.10">
    <property type="entry name" value="Winged helix-like DNA-binding domain superfamily/Winged helix DNA-binding domain"/>
    <property type="match status" value="1"/>
</dbReference>
<evidence type="ECO:0000313" key="11">
    <source>
        <dbReference type="Proteomes" id="UP000001116"/>
    </source>
</evidence>
<keyword evidence="3 6" id="KW-0731">Sigma factor</keyword>
<sequence>MGPVNPRPDPSPSRAAAAWTDPASWDDAAVGRALAAGDERALREAFTRWAPLVNGLARRRLEETDAQDVVQAVFVSAWRSRERFDPERSSLPAWLVGIARHRIADALTTRYRPEVLTDPEQLHGGDATVVLEPAPQDTATDRVVLLAEVDELGEPQRTLVRMAFFEDLTQTQIAERTGLPVGTVKSHLRRSLRRLRSRLEDDRADG</sequence>
<dbReference type="STRING" id="266940.Krad_3107"/>
<evidence type="ECO:0000256" key="4">
    <source>
        <dbReference type="ARBA" id="ARBA00023125"/>
    </source>
</evidence>
<evidence type="ECO:0000259" key="9">
    <source>
        <dbReference type="Pfam" id="PF08281"/>
    </source>
</evidence>
<organism evidence="10 11">
    <name type="scientific">Kineococcus radiotolerans (strain ATCC BAA-149 / DSM 14245 / SRS30216)</name>
    <dbReference type="NCBI Taxonomy" id="266940"/>
    <lineage>
        <taxon>Bacteria</taxon>
        <taxon>Bacillati</taxon>
        <taxon>Actinomycetota</taxon>
        <taxon>Actinomycetes</taxon>
        <taxon>Kineosporiales</taxon>
        <taxon>Kineosporiaceae</taxon>
        <taxon>Kineococcus</taxon>
    </lineage>
</organism>
<dbReference type="SUPFAM" id="SSF88659">
    <property type="entry name" value="Sigma3 and sigma4 domains of RNA polymerase sigma factors"/>
    <property type="match status" value="1"/>
</dbReference>
<evidence type="ECO:0000256" key="1">
    <source>
        <dbReference type="ARBA" id="ARBA00010641"/>
    </source>
</evidence>
<dbReference type="eggNOG" id="COG1595">
    <property type="taxonomic scope" value="Bacteria"/>
</dbReference>
<feature type="compositionally biased region" description="Pro residues" evidence="7">
    <location>
        <begin position="1"/>
        <end position="11"/>
    </location>
</feature>
<comment type="similarity">
    <text evidence="1 6">Belongs to the sigma-70 factor family. ECF subfamily.</text>
</comment>
<dbReference type="PANTHER" id="PTHR43133:SF62">
    <property type="entry name" value="RNA POLYMERASE SIGMA FACTOR SIGZ"/>
    <property type="match status" value="1"/>
</dbReference>
<evidence type="ECO:0000313" key="10">
    <source>
        <dbReference type="EMBL" id="ABS04571.1"/>
    </source>
</evidence>
<dbReference type="AlphaFoldDB" id="A6WCN2"/>
<dbReference type="GO" id="GO:0003677">
    <property type="term" value="F:DNA binding"/>
    <property type="evidence" value="ECO:0007669"/>
    <property type="project" value="UniProtKB-KW"/>
</dbReference>
<keyword evidence="4 6" id="KW-0238">DNA-binding</keyword>
<dbReference type="InterPro" id="IPR013324">
    <property type="entry name" value="RNA_pol_sigma_r3/r4-like"/>
</dbReference>
<dbReference type="InterPro" id="IPR000838">
    <property type="entry name" value="RNA_pol_sigma70_ECF_CS"/>
</dbReference>
<dbReference type="PROSITE" id="PS01063">
    <property type="entry name" value="SIGMA70_ECF"/>
    <property type="match status" value="1"/>
</dbReference>
<dbReference type="InterPro" id="IPR014284">
    <property type="entry name" value="RNA_pol_sigma-70_dom"/>
</dbReference>
<evidence type="ECO:0000256" key="5">
    <source>
        <dbReference type="ARBA" id="ARBA00023163"/>
    </source>
</evidence>
<evidence type="ECO:0000256" key="7">
    <source>
        <dbReference type="SAM" id="MobiDB-lite"/>
    </source>
</evidence>
<accession>A6WCN2</accession>
<proteinExistence type="inferred from homology"/>
<feature type="domain" description="RNA polymerase sigma factor 70 region 4 type 2" evidence="9">
    <location>
        <begin position="145"/>
        <end position="195"/>
    </location>
</feature>
<dbReference type="CDD" id="cd06171">
    <property type="entry name" value="Sigma70_r4"/>
    <property type="match status" value="1"/>
</dbReference>
<dbReference type="Pfam" id="PF04542">
    <property type="entry name" value="Sigma70_r2"/>
    <property type="match status" value="1"/>
</dbReference>
<dbReference type="Gene3D" id="1.10.1740.10">
    <property type="match status" value="1"/>
</dbReference>
<dbReference type="Proteomes" id="UP000001116">
    <property type="component" value="Chromosome"/>
</dbReference>
<dbReference type="InterPro" id="IPR007627">
    <property type="entry name" value="RNA_pol_sigma70_r2"/>
</dbReference>
<dbReference type="GO" id="GO:0006950">
    <property type="term" value="P:response to stress"/>
    <property type="evidence" value="ECO:0007669"/>
    <property type="project" value="UniProtKB-ARBA"/>
</dbReference>
<keyword evidence="5 6" id="KW-0804">Transcription</keyword>
<dbReference type="NCBIfam" id="TIGR02937">
    <property type="entry name" value="sigma70-ECF"/>
    <property type="match status" value="1"/>
</dbReference>
<dbReference type="InterPro" id="IPR039425">
    <property type="entry name" value="RNA_pol_sigma-70-like"/>
</dbReference>
<dbReference type="PANTHER" id="PTHR43133">
    <property type="entry name" value="RNA POLYMERASE ECF-TYPE SIGMA FACTO"/>
    <property type="match status" value="1"/>
</dbReference>
<keyword evidence="11" id="KW-1185">Reference proteome</keyword>
<dbReference type="GO" id="GO:0016987">
    <property type="term" value="F:sigma factor activity"/>
    <property type="evidence" value="ECO:0007669"/>
    <property type="project" value="UniProtKB-KW"/>
</dbReference>
<feature type="region of interest" description="Disordered" evidence="7">
    <location>
        <begin position="1"/>
        <end position="21"/>
    </location>
</feature>
<dbReference type="InterPro" id="IPR013325">
    <property type="entry name" value="RNA_pol_sigma_r2"/>
</dbReference>
<gene>
    <name evidence="10" type="ordered locus">Krad_3107</name>
</gene>
<name>A6WCN2_KINRD</name>
<evidence type="ECO:0000256" key="2">
    <source>
        <dbReference type="ARBA" id="ARBA00023015"/>
    </source>
</evidence>
<dbReference type="KEGG" id="kra:Krad_3107"/>
<protein>
    <recommendedName>
        <fullName evidence="6">RNA polymerase sigma factor</fullName>
    </recommendedName>
</protein>
<dbReference type="GO" id="GO:0006352">
    <property type="term" value="P:DNA-templated transcription initiation"/>
    <property type="evidence" value="ECO:0007669"/>
    <property type="project" value="InterPro"/>
</dbReference>
<dbReference type="Pfam" id="PF08281">
    <property type="entry name" value="Sigma70_r4_2"/>
    <property type="match status" value="1"/>
</dbReference>
<evidence type="ECO:0000256" key="3">
    <source>
        <dbReference type="ARBA" id="ARBA00023082"/>
    </source>
</evidence>
<dbReference type="SUPFAM" id="SSF88946">
    <property type="entry name" value="Sigma2 domain of RNA polymerase sigma factors"/>
    <property type="match status" value="1"/>
</dbReference>
<reference evidence="11" key="1">
    <citation type="journal article" date="2008" name="PLoS ONE">
        <title>Survival in nuclear waste, extreme resistance, and potential applications gleaned from the genome sequence of Kineococcus radiotolerans SRS30216.</title>
        <authorList>
            <person name="Bagwell C.E."/>
            <person name="Bhat S."/>
            <person name="Hawkins G.M."/>
            <person name="Smith B.W."/>
            <person name="Biswas T."/>
            <person name="Hoover T.R."/>
            <person name="Saunders E."/>
            <person name="Han C.S."/>
            <person name="Tsodikov O.V."/>
            <person name="Shimkets L.J."/>
        </authorList>
    </citation>
    <scope>NUCLEOTIDE SEQUENCE [LARGE SCALE GENOMIC DNA]</scope>
    <source>
        <strain evidence="11">ATCC BAA-149 / DSM 14245 / SRS30216</strain>
    </source>
</reference>
<keyword evidence="2 6" id="KW-0805">Transcription regulation</keyword>
<evidence type="ECO:0000256" key="6">
    <source>
        <dbReference type="RuleBase" id="RU000716"/>
    </source>
</evidence>
<dbReference type="HOGENOM" id="CLU_047691_9_3_11"/>